<feature type="transmembrane region" description="Helical" evidence="19">
    <location>
        <begin position="78"/>
        <end position="97"/>
    </location>
</feature>
<protein>
    <recommendedName>
        <fullName evidence="7 18">Phosphatidate cytidylyltransferase</fullName>
        <ecNumber evidence="6 18">2.7.7.41</ecNumber>
    </recommendedName>
</protein>
<evidence type="ECO:0000256" key="3">
    <source>
        <dbReference type="ARBA" id="ARBA00005119"/>
    </source>
</evidence>
<evidence type="ECO:0000256" key="2">
    <source>
        <dbReference type="ARBA" id="ARBA00004651"/>
    </source>
</evidence>
<dbReference type="eggNOG" id="COG0575">
    <property type="taxonomic scope" value="Bacteria"/>
</dbReference>
<keyword evidence="9" id="KW-0444">Lipid biosynthesis</keyword>
<evidence type="ECO:0000256" key="18">
    <source>
        <dbReference type="RuleBase" id="RU003938"/>
    </source>
</evidence>
<comment type="pathway">
    <text evidence="3 18">Phospholipid metabolism; CDP-diacylglycerol biosynthesis; CDP-diacylglycerol from sn-glycerol 3-phosphate: step 3/3.</text>
</comment>
<dbReference type="EMBL" id="CP000612">
    <property type="protein sequence ID" value="ABO50490.1"/>
    <property type="molecule type" value="Genomic_DNA"/>
</dbReference>
<reference evidence="20 21" key="1">
    <citation type="submission" date="2007-03" db="EMBL/GenBank/DDBJ databases">
        <title>Complete sequence of Desulfotomaculum reducens MI-1.</title>
        <authorList>
            <consortium name="US DOE Joint Genome Institute"/>
            <person name="Copeland A."/>
            <person name="Lucas S."/>
            <person name="Lapidus A."/>
            <person name="Barry K."/>
            <person name="Detter J.C."/>
            <person name="Glavina del Rio T."/>
            <person name="Hammon N."/>
            <person name="Israni S."/>
            <person name="Dalin E."/>
            <person name="Tice H."/>
            <person name="Pitluck S."/>
            <person name="Sims D."/>
            <person name="Brettin T."/>
            <person name="Bruce D."/>
            <person name="Han C."/>
            <person name="Tapia R."/>
            <person name="Schmutz J."/>
            <person name="Larimer F."/>
            <person name="Land M."/>
            <person name="Hauser L."/>
            <person name="Kyrpides N."/>
            <person name="Kim E."/>
            <person name="Tebo B.M."/>
            <person name="Richardson P."/>
        </authorList>
    </citation>
    <scope>NUCLEOTIDE SEQUENCE [LARGE SCALE GENOMIC DNA]</scope>
    <source>
        <strain evidence="20 21">MI-1</strain>
    </source>
</reference>
<keyword evidence="11 18" id="KW-0812">Transmembrane</keyword>
<keyword evidence="16" id="KW-0594">Phospholipid biosynthesis</keyword>
<evidence type="ECO:0000256" key="5">
    <source>
        <dbReference type="ARBA" id="ARBA00010185"/>
    </source>
</evidence>
<organism evidence="20 21">
    <name type="scientific">Desulforamulus reducens (strain ATCC BAA-1160 / DSM 100696 / MI-1)</name>
    <name type="common">Desulfotomaculum reducens</name>
    <dbReference type="NCBI Taxonomy" id="349161"/>
    <lineage>
        <taxon>Bacteria</taxon>
        <taxon>Bacillati</taxon>
        <taxon>Bacillota</taxon>
        <taxon>Clostridia</taxon>
        <taxon>Eubacteriales</taxon>
        <taxon>Peptococcaceae</taxon>
        <taxon>Desulforamulus</taxon>
    </lineage>
</organism>
<dbReference type="PANTHER" id="PTHR46382:SF1">
    <property type="entry name" value="PHOSPHATIDATE CYTIDYLYLTRANSFERASE"/>
    <property type="match status" value="1"/>
</dbReference>
<evidence type="ECO:0000256" key="10">
    <source>
        <dbReference type="ARBA" id="ARBA00022679"/>
    </source>
</evidence>
<dbReference type="GO" id="GO:0005886">
    <property type="term" value="C:plasma membrane"/>
    <property type="evidence" value="ECO:0007669"/>
    <property type="project" value="UniProtKB-SubCell"/>
</dbReference>
<evidence type="ECO:0000256" key="12">
    <source>
        <dbReference type="ARBA" id="ARBA00022695"/>
    </source>
</evidence>
<evidence type="ECO:0000313" key="21">
    <source>
        <dbReference type="Proteomes" id="UP000001556"/>
    </source>
</evidence>
<comment type="similarity">
    <text evidence="5 18">Belongs to the CDS family.</text>
</comment>
<evidence type="ECO:0000256" key="8">
    <source>
        <dbReference type="ARBA" id="ARBA00022475"/>
    </source>
</evidence>
<dbReference type="InterPro" id="IPR000374">
    <property type="entry name" value="PC_trans"/>
</dbReference>
<sequence>MLHLRVLSAVIGIPVIVLAAWFGDWVLWLLALSVFTMAGFEISDILKGLKLNPSKWMIQIGGLFIFTSAYLYKDEYLGLMYVFLVIVSLIMMAFLYPRVYPVDVFGNLVAVLYLGNLIFFYLTRELENGFMWLLLLLAATWISDTFAYFVGRSLGRHKLAPVLSPKKTVEGAIGGVLGSALTAYIFGIYQQGGSVGIVVVLGVLIGIAALLGDLVESALKRQAGIKDSGQIIPGHGGFMDRFDSLLFTAPLVYYVVSLFII</sequence>
<keyword evidence="21" id="KW-1185">Reference proteome</keyword>
<feature type="transmembrane region" description="Helical" evidence="19">
    <location>
        <begin position="195"/>
        <end position="215"/>
    </location>
</feature>
<evidence type="ECO:0000256" key="9">
    <source>
        <dbReference type="ARBA" id="ARBA00022516"/>
    </source>
</evidence>
<dbReference type="STRING" id="349161.Dred_1972"/>
<keyword evidence="12 18" id="KW-0548">Nucleotidyltransferase</keyword>
<feature type="transmembrane region" description="Helical" evidence="19">
    <location>
        <begin position="129"/>
        <end position="150"/>
    </location>
</feature>
<dbReference type="AlphaFoldDB" id="A4J5Y7"/>
<evidence type="ECO:0000256" key="13">
    <source>
        <dbReference type="ARBA" id="ARBA00022989"/>
    </source>
</evidence>
<feature type="transmembrane region" description="Helical" evidence="19">
    <location>
        <begin position="104"/>
        <end position="123"/>
    </location>
</feature>
<evidence type="ECO:0000313" key="20">
    <source>
        <dbReference type="EMBL" id="ABO50490.1"/>
    </source>
</evidence>
<feature type="transmembrane region" description="Helical" evidence="19">
    <location>
        <begin position="56"/>
        <end position="72"/>
    </location>
</feature>
<keyword evidence="10 18" id="KW-0808">Transferase</keyword>
<comment type="pathway">
    <text evidence="4">Lipid metabolism.</text>
</comment>
<name>A4J5Y7_DESRM</name>
<keyword evidence="8" id="KW-1003">Cell membrane</keyword>
<evidence type="ECO:0000256" key="14">
    <source>
        <dbReference type="ARBA" id="ARBA00023098"/>
    </source>
</evidence>
<evidence type="ECO:0000256" key="11">
    <source>
        <dbReference type="ARBA" id="ARBA00022692"/>
    </source>
</evidence>
<proteinExistence type="inferred from homology"/>
<evidence type="ECO:0000256" key="16">
    <source>
        <dbReference type="ARBA" id="ARBA00023209"/>
    </source>
</evidence>
<dbReference type="HOGENOM" id="CLU_037294_3_3_9"/>
<keyword evidence="13 19" id="KW-1133">Transmembrane helix</keyword>
<dbReference type="GO" id="GO:0004605">
    <property type="term" value="F:phosphatidate cytidylyltransferase activity"/>
    <property type="evidence" value="ECO:0007669"/>
    <property type="project" value="UniProtKB-EC"/>
</dbReference>
<gene>
    <name evidence="20" type="ordered locus">Dred_1972</name>
</gene>
<dbReference type="Pfam" id="PF01148">
    <property type="entry name" value="CTP_transf_1"/>
    <property type="match status" value="1"/>
</dbReference>
<evidence type="ECO:0000256" key="15">
    <source>
        <dbReference type="ARBA" id="ARBA00023136"/>
    </source>
</evidence>
<feature type="transmembrane region" description="Helical" evidence="19">
    <location>
        <begin position="171"/>
        <end position="189"/>
    </location>
</feature>
<evidence type="ECO:0000256" key="4">
    <source>
        <dbReference type="ARBA" id="ARBA00005189"/>
    </source>
</evidence>
<dbReference type="GO" id="GO:0016024">
    <property type="term" value="P:CDP-diacylglycerol biosynthetic process"/>
    <property type="evidence" value="ECO:0007669"/>
    <property type="project" value="UniProtKB-UniPathway"/>
</dbReference>
<evidence type="ECO:0000256" key="7">
    <source>
        <dbReference type="ARBA" id="ARBA00019373"/>
    </source>
</evidence>
<dbReference type="UniPathway" id="UPA00557">
    <property type="reaction ID" value="UER00614"/>
</dbReference>
<feature type="transmembrane region" description="Helical" evidence="19">
    <location>
        <begin position="6"/>
        <end position="35"/>
    </location>
</feature>
<comment type="subcellular location">
    <subcellularLocation>
        <location evidence="2">Cell membrane</location>
        <topology evidence="2">Multi-pass membrane protein</topology>
    </subcellularLocation>
</comment>
<dbReference type="Proteomes" id="UP000001556">
    <property type="component" value="Chromosome"/>
</dbReference>
<evidence type="ECO:0000256" key="6">
    <source>
        <dbReference type="ARBA" id="ARBA00012487"/>
    </source>
</evidence>
<dbReference type="OrthoDB" id="9799199at2"/>
<evidence type="ECO:0000256" key="17">
    <source>
        <dbReference type="ARBA" id="ARBA00023264"/>
    </source>
</evidence>
<keyword evidence="14" id="KW-0443">Lipid metabolism</keyword>
<keyword evidence="17" id="KW-1208">Phospholipid metabolism</keyword>
<dbReference type="EC" id="2.7.7.41" evidence="6 18"/>
<keyword evidence="15 19" id="KW-0472">Membrane</keyword>
<accession>A4J5Y7</accession>
<comment type="catalytic activity">
    <reaction evidence="1 18">
        <text>a 1,2-diacyl-sn-glycero-3-phosphate + CTP + H(+) = a CDP-1,2-diacyl-sn-glycerol + diphosphate</text>
        <dbReference type="Rhea" id="RHEA:16229"/>
        <dbReference type="ChEBI" id="CHEBI:15378"/>
        <dbReference type="ChEBI" id="CHEBI:33019"/>
        <dbReference type="ChEBI" id="CHEBI:37563"/>
        <dbReference type="ChEBI" id="CHEBI:58332"/>
        <dbReference type="ChEBI" id="CHEBI:58608"/>
        <dbReference type="EC" id="2.7.7.41"/>
    </reaction>
</comment>
<dbReference type="KEGG" id="drm:Dred_1972"/>
<evidence type="ECO:0000256" key="1">
    <source>
        <dbReference type="ARBA" id="ARBA00001698"/>
    </source>
</evidence>
<dbReference type="PROSITE" id="PS01315">
    <property type="entry name" value="CDS"/>
    <property type="match status" value="1"/>
</dbReference>
<evidence type="ECO:0000256" key="19">
    <source>
        <dbReference type="SAM" id="Phobius"/>
    </source>
</evidence>
<dbReference type="PANTHER" id="PTHR46382">
    <property type="entry name" value="PHOSPHATIDATE CYTIDYLYLTRANSFERASE"/>
    <property type="match status" value="1"/>
</dbReference>